<feature type="transmembrane region" description="Helical" evidence="1">
    <location>
        <begin position="514"/>
        <end position="537"/>
    </location>
</feature>
<evidence type="ECO:0000259" key="2">
    <source>
        <dbReference type="Pfam" id="PF00656"/>
    </source>
</evidence>
<accession>A0ABR4BEA4</accession>
<keyword evidence="4" id="KW-1185">Reference proteome</keyword>
<evidence type="ECO:0000313" key="4">
    <source>
        <dbReference type="Proteomes" id="UP001590951"/>
    </source>
</evidence>
<evidence type="ECO:0000313" key="3">
    <source>
        <dbReference type="EMBL" id="KAL2054233.1"/>
    </source>
</evidence>
<keyword evidence="1" id="KW-1133">Transmembrane helix</keyword>
<dbReference type="InterPro" id="IPR011600">
    <property type="entry name" value="Pept_C14_caspase"/>
</dbReference>
<sequence>MTASGASNTSDHHRPELESLMKRLDDQLQLGIRHRNSYSAAAVLTLYWEAADKGYQKEATDVVNFFQGRLNYEVEIFPIPSEKSQKALSDRISKFIDHHDEVERLLVVHYGGHGDENADRDKDEERRSVWAACSKGGPTVNWYDIQPQFNYADADVLLLLDCCHGSQSARDKIGFELLAGCAMKRQTLPPGPYSFTTILLREMEKLLMRNNEVAIAELYHHLIRSRAGLSETPIYVPSIGEGAREAICLSPIGHEKDAGEIDDINQDLYSLWVKIQVSGPLNDDVEMLKTLTNYLRRGLPQIIVGMNVEEIIARAEGLYRIARQGDRMMDGKPLIQAMNNTSRLRIGKLWRSTHRLLLECSSFWIAGCLNKAQLGASSLRDKLFGLLQKIDARNNTLAEVIAQGTTQIQELDESILNHLEHSEIAESAGLTESFRLQRLVRYSDNSGPSLEIDADSVRPLDKNSVTWQLDTDKELVIVERKSYEKHDHPQKLKGPKSVSEILRSCLQWRILTHIVLWLAFIGSMMITITTSGLFFVFRLHTDQTHGHCMNF</sequence>
<dbReference type="Pfam" id="PF00656">
    <property type="entry name" value="Peptidase_C14"/>
    <property type="match status" value="1"/>
</dbReference>
<dbReference type="EMBL" id="JBHFEH010000016">
    <property type="protein sequence ID" value="KAL2054233.1"/>
    <property type="molecule type" value="Genomic_DNA"/>
</dbReference>
<comment type="caution">
    <text evidence="3">The sequence shown here is derived from an EMBL/GenBank/DDBJ whole genome shotgun (WGS) entry which is preliminary data.</text>
</comment>
<proteinExistence type="predicted"/>
<protein>
    <recommendedName>
        <fullName evidence="2">Peptidase C14 caspase domain-containing protein</fullName>
    </recommendedName>
</protein>
<keyword evidence="1" id="KW-0812">Transmembrane</keyword>
<reference evidence="3 4" key="1">
    <citation type="submission" date="2024-09" db="EMBL/GenBank/DDBJ databases">
        <title>Rethinking Asexuality: The Enigmatic Case of Functional Sexual Genes in Lepraria (Stereocaulaceae).</title>
        <authorList>
            <person name="Doellman M."/>
            <person name="Sun Y."/>
            <person name="Barcenas-Pena A."/>
            <person name="Lumbsch H.T."/>
            <person name="Grewe F."/>
        </authorList>
    </citation>
    <scope>NUCLEOTIDE SEQUENCE [LARGE SCALE GENOMIC DNA]</scope>
    <source>
        <strain evidence="3 4">Grewe 0041</strain>
    </source>
</reference>
<name>A0ABR4BEA4_9LECA</name>
<feature type="domain" description="Peptidase C14 caspase" evidence="2">
    <location>
        <begin position="53"/>
        <end position="168"/>
    </location>
</feature>
<dbReference type="Proteomes" id="UP001590951">
    <property type="component" value="Unassembled WGS sequence"/>
</dbReference>
<evidence type="ECO:0000256" key="1">
    <source>
        <dbReference type="SAM" id="Phobius"/>
    </source>
</evidence>
<gene>
    <name evidence="3" type="ORF">ABVK25_005374</name>
</gene>
<organism evidence="3 4">
    <name type="scientific">Lepraria finkii</name>
    <dbReference type="NCBI Taxonomy" id="1340010"/>
    <lineage>
        <taxon>Eukaryota</taxon>
        <taxon>Fungi</taxon>
        <taxon>Dikarya</taxon>
        <taxon>Ascomycota</taxon>
        <taxon>Pezizomycotina</taxon>
        <taxon>Lecanoromycetes</taxon>
        <taxon>OSLEUM clade</taxon>
        <taxon>Lecanoromycetidae</taxon>
        <taxon>Lecanorales</taxon>
        <taxon>Lecanorineae</taxon>
        <taxon>Stereocaulaceae</taxon>
        <taxon>Lepraria</taxon>
    </lineage>
</organism>
<keyword evidence="1" id="KW-0472">Membrane</keyword>